<evidence type="ECO:0000313" key="2">
    <source>
        <dbReference type="Proteomes" id="UP000014680"/>
    </source>
</evidence>
<dbReference type="Proteomes" id="UP000014680">
    <property type="component" value="Unassembled WGS sequence"/>
</dbReference>
<dbReference type="RefSeq" id="XP_004255312.1">
    <property type="nucleotide sequence ID" value="XM_004255264.1"/>
</dbReference>
<dbReference type="OrthoDB" id="10061052at2759"/>
<reference evidence="1 2" key="1">
    <citation type="submission" date="2012-10" db="EMBL/GenBank/DDBJ databases">
        <authorList>
            <person name="Zafar N."/>
            <person name="Inman J."/>
            <person name="Hall N."/>
            <person name="Lorenzi H."/>
            <person name="Caler E."/>
        </authorList>
    </citation>
    <scope>NUCLEOTIDE SEQUENCE [LARGE SCALE GENOMIC DNA]</scope>
    <source>
        <strain evidence="1 2">IP1</strain>
    </source>
</reference>
<gene>
    <name evidence="1" type="ORF">EIN_334830</name>
</gene>
<organism evidence="1 2">
    <name type="scientific">Entamoeba invadens IP1</name>
    <dbReference type="NCBI Taxonomy" id="370355"/>
    <lineage>
        <taxon>Eukaryota</taxon>
        <taxon>Amoebozoa</taxon>
        <taxon>Evosea</taxon>
        <taxon>Archamoebae</taxon>
        <taxon>Mastigamoebida</taxon>
        <taxon>Entamoebidae</taxon>
        <taxon>Entamoeba</taxon>
    </lineage>
</organism>
<proteinExistence type="predicted"/>
<dbReference type="AlphaFoldDB" id="L7FM69"/>
<dbReference type="VEuPathDB" id="AmoebaDB:EIN_334830"/>
<keyword evidence="2" id="KW-1185">Reference proteome</keyword>
<dbReference type="GeneID" id="14887547"/>
<dbReference type="SUPFAM" id="SSF53098">
    <property type="entry name" value="Ribonuclease H-like"/>
    <property type="match status" value="1"/>
</dbReference>
<dbReference type="KEGG" id="eiv:EIN_334830"/>
<name>L7FM69_ENTIV</name>
<evidence type="ECO:0000313" key="1">
    <source>
        <dbReference type="EMBL" id="ELP88541.1"/>
    </source>
</evidence>
<sequence>MLNKLALWALYDSRLTPHKKICEELNINEVSLSFVVEDFDLYEESALNNLDHVVFGEEANYVDVVDDKYDDDKMISEDEVTTMDDLMDCEDISDSIHNPTQTEEIDLKRKSPKELKLIKMVKLLKSNFEKGNQYVKEQIVHSIEAHINSEITSNGKELTRGQRDAELGEFIVLYLSFMSAGSGLSQMQIEDVVGFLNFFIDATKINIKPFKLSLSASTIKRRISLIADVKKDETKEFLQKAKYVGLMADGAKYGSSEHFSLFSRSVSENNEVNESKLKIEKFIGKPSSENWLKWIVSVGEEFEFDFKKCSSVTFDGASTMISEEGGLSGKITNWLNTKGFLVDPFQSNYCFSHRLSKAVEKINEIVEVAIIKKYLYKLTTDNVRTLWERFCLQRGTTEIALNIPHYSNTRFLYIATISNMLFDCYSEMKNFNSRVPNLQRIELSRSEKKSILKKYFGKVLPNLSESLLNVKLKSIETITFTSTLEDENFVAILYFVDYIITKIKVVSDWLQKRNLSFSIAYRRIIDLIIFLIDFKTQINDSEDDVLFSLPFLNRVSLSERSGVRQVCYSIVNRLVQALSVRFSNPTGKIKEEYLKLNGFAKENELSINSLDDFTKLGEKVRKPEFMIALNSCFLPEYEKVKQNISSELNMEITRFN</sequence>
<dbReference type="EMBL" id="KB206750">
    <property type="protein sequence ID" value="ELP88541.1"/>
    <property type="molecule type" value="Genomic_DNA"/>
</dbReference>
<dbReference type="InterPro" id="IPR012337">
    <property type="entry name" value="RNaseH-like_sf"/>
</dbReference>
<accession>L7FM69</accession>
<protein>
    <submittedName>
        <fullName evidence="1">Uncharacterized protein</fullName>
    </submittedName>
</protein>